<dbReference type="HOGENOM" id="CLU_1875573_0_0_1"/>
<evidence type="ECO:0000313" key="2">
    <source>
        <dbReference type="EnsemblFungi" id="EJT71728"/>
    </source>
</evidence>
<reference evidence="3" key="1">
    <citation type="submission" date="2010-07" db="EMBL/GenBank/DDBJ databases">
        <title>The genome sequence of Gaeumannomyces graminis var. tritici strain R3-111a-1.</title>
        <authorList>
            <consortium name="The Broad Institute Genome Sequencing Platform"/>
            <person name="Ma L.-J."/>
            <person name="Dead R."/>
            <person name="Young S."/>
            <person name="Zeng Q."/>
            <person name="Koehrsen M."/>
            <person name="Alvarado L."/>
            <person name="Berlin A."/>
            <person name="Chapman S.B."/>
            <person name="Chen Z."/>
            <person name="Freedman E."/>
            <person name="Gellesch M."/>
            <person name="Goldberg J."/>
            <person name="Griggs A."/>
            <person name="Gujja S."/>
            <person name="Heilman E.R."/>
            <person name="Heiman D."/>
            <person name="Hepburn T."/>
            <person name="Howarth C."/>
            <person name="Jen D."/>
            <person name="Larson L."/>
            <person name="Mehta T."/>
            <person name="Neiman D."/>
            <person name="Pearson M."/>
            <person name="Roberts A."/>
            <person name="Saif S."/>
            <person name="Shea T."/>
            <person name="Shenoy N."/>
            <person name="Sisk P."/>
            <person name="Stolte C."/>
            <person name="Sykes S."/>
            <person name="Walk T."/>
            <person name="White J."/>
            <person name="Yandava C."/>
            <person name="Haas B."/>
            <person name="Nusbaum C."/>
            <person name="Birren B."/>
        </authorList>
    </citation>
    <scope>NUCLEOTIDE SEQUENCE [LARGE SCALE GENOMIC DNA]</scope>
    <source>
        <strain evidence="3">R3-111a-1</strain>
    </source>
</reference>
<name>J3PBW0_GAET3</name>
<gene>
    <name evidence="2" type="primary">20351440</name>
    <name evidence="1" type="ORF">GGTG_10982</name>
</gene>
<reference evidence="1" key="2">
    <citation type="submission" date="2010-07" db="EMBL/GenBank/DDBJ databases">
        <authorList>
            <consortium name="The Broad Institute Genome Sequencing Platform"/>
            <consortium name="Broad Institute Genome Sequencing Center for Infectious Disease"/>
            <person name="Ma L.-J."/>
            <person name="Dead R."/>
            <person name="Young S."/>
            <person name="Zeng Q."/>
            <person name="Koehrsen M."/>
            <person name="Alvarado L."/>
            <person name="Berlin A."/>
            <person name="Chapman S.B."/>
            <person name="Chen Z."/>
            <person name="Freedman E."/>
            <person name="Gellesch M."/>
            <person name="Goldberg J."/>
            <person name="Griggs A."/>
            <person name="Gujja S."/>
            <person name="Heilman E.R."/>
            <person name="Heiman D."/>
            <person name="Hepburn T."/>
            <person name="Howarth C."/>
            <person name="Jen D."/>
            <person name="Larson L."/>
            <person name="Mehta T."/>
            <person name="Neiman D."/>
            <person name="Pearson M."/>
            <person name="Roberts A."/>
            <person name="Saif S."/>
            <person name="Shea T."/>
            <person name="Shenoy N."/>
            <person name="Sisk P."/>
            <person name="Stolte C."/>
            <person name="Sykes S."/>
            <person name="Walk T."/>
            <person name="White J."/>
            <person name="Yandava C."/>
            <person name="Haas B."/>
            <person name="Nusbaum C."/>
            <person name="Birren B."/>
        </authorList>
    </citation>
    <scope>NUCLEOTIDE SEQUENCE</scope>
    <source>
        <strain evidence="1">R3-111a-1</strain>
    </source>
</reference>
<dbReference type="AlphaFoldDB" id="J3PBW0"/>
<dbReference type="Proteomes" id="UP000006039">
    <property type="component" value="Unassembled WGS sequence"/>
</dbReference>
<proteinExistence type="predicted"/>
<dbReference type="EnsemblFungi" id="EJT71728">
    <property type="protein sequence ID" value="EJT71728"/>
    <property type="gene ID" value="GGTG_10982"/>
</dbReference>
<sequence>MPAFCKNTYGRRTKNNTNKSTNWNAIKALICRILGTSQALAKGKRAGPRPTRSPKEKTIIILCPHSNYPNGLLPKAEAWQIRYKLLYIPTRYDKDVKSLYKFPSNLNNPKYVKLFAIKTLAITISLNKQHFHIRVQ</sequence>
<reference evidence="2" key="5">
    <citation type="submission" date="2018-04" db="UniProtKB">
        <authorList>
            <consortium name="EnsemblFungi"/>
        </authorList>
    </citation>
    <scope>IDENTIFICATION</scope>
    <source>
        <strain evidence="2">R3-111a-1</strain>
    </source>
</reference>
<accession>J3PBW0</accession>
<dbReference type="GeneID" id="20351440"/>
<dbReference type="EMBL" id="GL385400">
    <property type="protein sequence ID" value="EJT71728.1"/>
    <property type="molecule type" value="Genomic_DNA"/>
</dbReference>
<protein>
    <submittedName>
        <fullName evidence="1 2">Uncharacterized protein</fullName>
    </submittedName>
</protein>
<dbReference type="RefSeq" id="XP_009227125.1">
    <property type="nucleotide sequence ID" value="XM_009228861.1"/>
</dbReference>
<reference evidence="1" key="3">
    <citation type="submission" date="2010-09" db="EMBL/GenBank/DDBJ databases">
        <title>Annotation of Gaeumannomyces graminis var. tritici R3-111a-1.</title>
        <authorList>
            <consortium name="The Broad Institute Genome Sequencing Platform"/>
            <person name="Ma L.-J."/>
            <person name="Dead R."/>
            <person name="Young S.K."/>
            <person name="Zeng Q."/>
            <person name="Gargeya S."/>
            <person name="Fitzgerald M."/>
            <person name="Haas B."/>
            <person name="Abouelleil A."/>
            <person name="Alvarado L."/>
            <person name="Arachchi H.M."/>
            <person name="Berlin A."/>
            <person name="Brown A."/>
            <person name="Chapman S.B."/>
            <person name="Chen Z."/>
            <person name="Dunbar C."/>
            <person name="Freedman E."/>
            <person name="Gearin G."/>
            <person name="Gellesch M."/>
            <person name="Goldberg J."/>
            <person name="Griggs A."/>
            <person name="Gujja S."/>
            <person name="Heiman D."/>
            <person name="Howarth C."/>
            <person name="Larson L."/>
            <person name="Lui A."/>
            <person name="MacDonald P.J.P."/>
            <person name="Mehta T."/>
            <person name="Montmayeur A."/>
            <person name="Murphy C."/>
            <person name="Neiman D."/>
            <person name="Pearson M."/>
            <person name="Priest M."/>
            <person name="Roberts A."/>
            <person name="Saif S."/>
            <person name="Shea T."/>
            <person name="Shenoy N."/>
            <person name="Sisk P."/>
            <person name="Stolte C."/>
            <person name="Sykes S."/>
            <person name="Yandava C."/>
            <person name="Wortman J."/>
            <person name="Nusbaum C."/>
            <person name="Birren B."/>
        </authorList>
    </citation>
    <scope>NUCLEOTIDE SEQUENCE</scope>
    <source>
        <strain evidence="1">R3-111a-1</strain>
    </source>
</reference>
<keyword evidence="3" id="KW-1185">Reference proteome</keyword>
<evidence type="ECO:0000313" key="3">
    <source>
        <dbReference type="Proteomes" id="UP000006039"/>
    </source>
</evidence>
<evidence type="ECO:0000313" key="1">
    <source>
        <dbReference type="EMBL" id="EJT71728.1"/>
    </source>
</evidence>
<dbReference type="VEuPathDB" id="FungiDB:GGTG_10982"/>
<organism evidence="1">
    <name type="scientific">Gaeumannomyces tritici (strain R3-111a-1)</name>
    <name type="common">Wheat and barley take-all root rot fungus</name>
    <name type="synonym">Gaeumannomyces graminis var. tritici</name>
    <dbReference type="NCBI Taxonomy" id="644352"/>
    <lineage>
        <taxon>Eukaryota</taxon>
        <taxon>Fungi</taxon>
        <taxon>Dikarya</taxon>
        <taxon>Ascomycota</taxon>
        <taxon>Pezizomycotina</taxon>
        <taxon>Sordariomycetes</taxon>
        <taxon>Sordariomycetidae</taxon>
        <taxon>Magnaporthales</taxon>
        <taxon>Magnaporthaceae</taxon>
        <taxon>Gaeumannomyces</taxon>
    </lineage>
</organism>
<reference evidence="2" key="4">
    <citation type="journal article" date="2015" name="G3 (Bethesda)">
        <title>Genome sequences of three phytopathogenic species of the Magnaporthaceae family of fungi.</title>
        <authorList>
            <person name="Okagaki L.H."/>
            <person name="Nunes C.C."/>
            <person name="Sailsbery J."/>
            <person name="Clay B."/>
            <person name="Brown D."/>
            <person name="John T."/>
            <person name="Oh Y."/>
            <person name="Young N."/>
            <person name="Fitzgerald M."/>
            <person name="Haas B.J."/>
            <person name="Zeng Q."/>
            <person name="Young S."/>
            <person name="Adiconis X."/>
            <person name="Fan L."/>
            <person name="Levin J.Z."/>
            <person name="Mitchell T.K."/>
            <person name="Okubara P.A."/>
            <person name="Farman M.L."/>
            <person name="Kohn L.M."/>
            <person name="Birren B."/>
            <person name="Ma L.-J."/>
            <person name="Dean R.A."/>
        </authorList>
    </citation>
    <scope>NUCLEOTIDE SEQUENCE</scope>
    <source>
        <strain evidence="2">R3-111a-1</strain>
    </source>
</reference>